<keyword evidence="1" id="KW-0472">Membrane</keyword>
<keyword evidence="1" id="KW-1133">Transmembrane helix</keyword>
<accession>A0A1C0YWS9</accession>
<protein>
    <submittedName>
        <fullName evidence="2">Uncharacterized protein</fullName>
    </submittedName>
</protein>
<dbReference type="EMBL" id="MATO01000025">
    <property type="protein sequence ID" value="OCS91631.1"/>
    <property type="molecule type" value="Genomic_DNA"/>
</dbReference>
<dbReference type="RefSeq" id="WP_066463096.1">
    <property type="nucleotide sequence ID" value="NZ_MATO01000025.1"/>
</dbReference>
<keyword evidence="1" id="KW-0812">Transmembrane</keyword>
<keyword evidence="3" id="KW-1185">Reference proteome</keyword>
<dbReference type="OrthoDB" id="9835929at2"/>
<organism evidence="2 3">
    <name type="scientific">Caryophanon latum</name>
    <dbReference type="NCBI Taxonomy" id="33977"/>
    <lineage>
        <taxon>Bacteria</taxon>
        <taxon>Bacillati</taxon>
        <taxon>Bacillota</taxon>
        <taxon>Bacilli</taxon>
        <taxon>Bacillales</taxon>
        <taxon>Caryophanaceae</taxon>
        <taxon>Caryophanon</taxon>
    </lineage>
</organism>
<evidence type="ECO:0000256" key="1">
    <source>
        <dbReference type="SAM" id="Phobius"/>
    </source>
</evidence>
<evidence type="ECO:0000313" key="3">
    <source>
        <dbReference type="Proteomes" id="UP000093482"/>
    </source>
</evidence>
<proteinExistence type="predicted"/>
<dbReference type="Proteomes" id="UP000093482">
    <property type="component" value="Unassembled WGS sequence"/>
</dbReference>
<dbReference type="AlphaFoldDB" id="A0A1C0YWS9"/>
<reference evidence="2 3" key="1">
    <citation type="submission" date="2016-07" db="EMBL/GenBank/DDBJ databases">
        <title>Caryophanon latum genome sequencing.</title>
        <authorList>
            <person name="Verma A."/>
            <person name="Pal Y."/>
            <person name="Krishnamurthi S."/>
        </authorList>
    </citation>
    <scope>NUCLEOTIDE SEQUENCE [LARGE SCALE GENOMIC DNA]</scope>
    <source>
        <strain evidence="2 3">DSM 14151</strain>
    </source>
</reference>
<sequence length="154" mass="17328">MKTSTINKVSFGLAIVCFYFALTWLFPMSHISFSPVITFESEEKNAKAVETLSTSFHDSANVDDKLAEALGQPWAMQKSPIAMNDKSLDYIETQLNVALKSITDEAAVKELQAAKRDLAVVQERSWKTRYTIQDYIAKVQAHLLNAMEAYDKTL</sequence>
<comment type="caution">
    <text evidence="2">The sequence shown here is derived from an EMBL/GenBank/DDBJ whole genome shotgun (WGS) entry which is preliminary data.</text>
</comment>
<gene>
    <name evidence="2" type="ORF">A6K76_08275</name>
</gene>
<name>A0A1C0YWS9_9BACL</name>
<feature type="transmembrane region" description="Helical" evidence="1">
    <location>
        <begin position="9"/>
        <end position="26"/>
    </location>
</feature>
<evidence type="ECO:0000313" key="2">
    <source>
        <dbReference type="EMBL" id="OCS91631.1"/>
    </source>
</evidence>